<dbReference type="Gene3D" id="3.30.1340.10">
    <property type="entry name" value="HPr-like"/>
    <property type="match status" value="1"/>
</dbReference>
<feature type="domain" description="PTS EIIA type-2" evidence="7">
    <location>
        <begin position="2"/>
        <end position="154"/>
    </location>
</feature>
<dbReference type="Gene3D" id="3.40.930.10">
    <property type="entry name" value="Mannitol-specific EII, Chain A"/>
    <property type="match status" value="1"/>
</dbReference>
<keyword evidence="4" id="KW-0808">Transferase</keyword>
<dbReference type="PRINTS" id="PR00107">
    <property type="entry name" value="PHOSPHOCPHPR"/>
</dbReference>
<organism evidence="9 10">
    <name type="scientific">Nicoletella semolina</name>
    <dbReference type="NCBI Taxonomy" id="271160"/>
    <lineage>
        <taxon>Bacteria</taxon>
        <taxon>Pseudomonadati</taxon>
        <taxon>Pseudomonadota</taxon>
        <taxon>Gammaproteobacteria</taxon>
        <taxon>Pasteurellales</taxon>
        <taxon>Pasteurellaceae</taxon>
        <taxon>Nicoletella</taxon>
    </lineage>
</organism>
<dbReference type="RefSeq" id="WP_132501740.1">
    <property type="nucleotide sequence ID" value="NZ_LVXA01000001.1"/>
</dbReference>
<dbReference type="GO" id="GO:0090563">
    <property type="term" value="F:protein-phosphocysteine-sugar phosphotransferase activity"/>
    <property type="evidence" value="ECO:0007669"/>
    <property type="project" value="TreeGrafter"/>
</dbReference>
<dbReference type="SUPFAM" id="SSF55804">
    <property type="entry name" value="Phoshotransferase/anion transport protein"/>
    <property type="match status" value="1"/>
</dbReference>
<reference evidence="9 10" key="1">
    <citation type="submission" date="2019-03" db="EMBL/GenBank/DDBJ databases">
        <title>Genomic Encyclopedia of Type Strains, Phase IV (KMG-IV): sequencing the most valuable type-strain genomes for metagenomic binning, comparative biology and taxonomic classification.</title>
        <authorList>
            <person name="Goeker M."/>
        </authorList>
    </citation>
    <scope>NUCLEOTIDE SEQUENCE [LARGE SCALE GENOMIC DNA]</scope>
    <source>
        <strain evidence="9 10">DSM 16380</strain>
    </source>
</reference>
<accession>A0A4R2N6K3</accession>
<dbReference type="PANTHER" id="PTHR30181">
    <property type="entry name" value="MANNITOL PERMEASE IIC COMPONENT"/>
    <property type="match status" value="1"/>
</dbReference>
<dbReference type="InterPro" id="IPR016152">
    <property type="entry name" value="PTrfase/Anion_transptr"/>
</dbReference>
<dbReference type="InterPro" id="IPR035895">
    <property type="entry name" value="HPr-like_sf"/>
</dbReference>
<evidence type="ECO:0000256" key="2">
    <source>
        <dbReference type="ARBA" id="ARBA00022553"/>
    </source>
</evidence>
<evidence type="ECO:0000259" key="7">
    <source>
        <dbReference type="PROSITE" id="PS51094"/>
    </source>
</evidence>
<evidence type="ECO:0000256" key="3">
    <source>
        <dbReference type="ARBA" id="ARBA00022597"/>
    </source>
</evidence>
<dbReference type="PROSITE" id="PS00372">
    <property type="entry name" value="PTS_EIIA_TYPE_2_HIS"/>
    <property type="match status" value="1"/>
</dbReference>
<dbReference type="InterPro" id="IPR001020">
    <property type="entry name" value="PTS_HPr_His_P_site"/>
</dbReference>
<comment type="caution">
    <text evidence="9">The sequence shown here is derived from an EMBL/GenBank/DDBJ whole genome shotgun (WGS) entry which is preliminary data.</text>
</comment>
<dbReference type="OrthoDB" id="1640042at2"/>
<dbReference type="Pfam" id="PF00381">
    <property type="entry name" value="PTS-HPr"/>
    <property type="match status" value="1"/>
</dbReference>
<dbReference type="InterPro" id="IPR002178">
    <property type="entry name" value="PTS_EIIA_type-2_dom"/>
</dbReference>
<keyword evidence="2" id="KW-0597">Phosphoprotein</keyword>
<feature type="domain" description="HPr" evidence="8">
    <location>
        <begin position="295"/>
        <end position="384"/>
    </location>
</feature>
<dbReference type="EMBL" id="SLXJ01000011">
    <property type="protein sequence ID" value="TCP16514.1"/>
    <property type="molecule type" value="Genomic_DNA"/>
</dbReference>
<evidence type="ECO:0000256" key="1">
    <source>
        <dbReference type="ARBA" id="ARBA00022448"/>
    </source>
</evidence>
<dbReference type="SUPFAM" id="SSF55594">
    <property type="entry name" value="HPr-like"/>
    <property type="match status" value="1"/>
</dbReference>
<dbReference type="Proteomes" id="UP000295537">
    <property type="component" value="Unassembled WGS sequence"/>
</dbReference>
<evidence type="ECO:0000256" key="5">
    <source>
        <dbReference type="ARBA" id="ARBA00022683"/>
    </source>
</evidence>
<name>A0A4R2N6K3_9PAST</name>
<evidence type="ECO:0000259" key="8">
    <source>
        <dbReference type="PROSITE" id="PS51350"/>
    </source>
</evidence>
<dbReference type="CDD" id="cd00211">
    <property type="entry name" value="PTS_IIA_fru"/>
    <property type="match status" value="1"/>
</dbReference>
<evidence type="ECO:0000256" key="4">
    <source>
        <dbReference type="ARBA" id="ARBA00022679"/>
    </source>
</evidence>
<keyword evidence="1" id="KW-0813">Transport</keyword>
<dbReference type="Pfam" id="PF00359">
    <property type="entry name" value="PTS_EIIA_2"/>
    <property type="match status" value="1"/>
</dbReference>
<gene>
    <name evidence="9" type="ORF">EV693_11154</name>
</gene>
<keyword evidence="6" id="KW-0418">Kinase</keyword>
<keyword evidence="10" id="KW-1185">Reference proteome</keyword>
<dbReference type="CDD" id="cd00367">
    <property type="entry name" value="PTS-HPr_like"/>
    <property type="match status" value="1"/>
</dbReference>
<dbReference type="GO" id="GO:0009401">
    <property type="term" value="P:phosphoenolpyruvate-dependent sugar phosphotransferase system"/>
    <property type="evidence" value="ECO:0007669"/>
    <property type="project" value="UniProtKB-KW"/>
</dbReference>
<dbReference type="GO" id="GO:0016301">
    <property type="term" value="F:kinase activity"/>
    <property type="evidence" value="ECO:0007669"/>
    <property type="project" value="UniProtKB-KW"/>
</dbReference>
<dbReference type="AlphaFoldDB" id="A0A4R2N6K3"/>
<dbReference type="NCBIfam" id="TIGR01003">
    <property type="entry name" value="PTS_HPr_family"/>
    <property type="match status" value="1"/>
</dbReference>
<protein>
    <submittedName>
        <fullName evidence="9">Phosphocarrier protein HPr /PTS system D-fructose-specific IIA component (F1P-forming) (Frc family)</fullName>
    </submittedName>
</protein>
<dbReference type="PANTHER" id="PTHR30181:SF3">
    <property type="entry name" value="MULTIPHOSPHORYL TRANSFER PROTEIN"/>
    <property type="match status" value="1"/>
</dbReference>
<keyword evidence="3" id="KW-0762">Sugar transport</keyword>
<dbReference type="PROSITE" id="PS00369">
    <property type="entry name" value="PTS_HPR_HIS"/>
    <property type="match status" value="1"/>
</dbReference>
<dbReference type="PROSITE" id="PS51094">
    <property type="entry name" value="PTS_EIIA_TYPE_2"/>
    <property type="match status" value="1"/>
</dbReference>
<keyword evidence="5" id="KW-0598">Phosphotransferase system</keyword>
<dbReference type="InterPro" id="IPR050893">
    <property type="entry name" value="Sugar_PTS"/>
</dbReference>
<dbReference type="PROSITE" id="PS51350">
    <property type="entry name" value="PTS_HPR_DOM"/>
    <property type="match status" value="1"/>
</dbReference>
<dbReference type="NCBIfam" id="NF008319">
    <property type="entry name" value="PRK11109.1"/>
    <property type="match status" value="1"/>
</dbReference>
<evidence type="ECO:0000313" key="10">
    <source>
        <dbReference type="Proteomes" id="UP000295537"/>
    </source>
</evidence>
<dbReference type="InterPro" id="IPR000032">
    <property type="entry name" value="HPr-like"/>
</dbReference>
<evidence type="ECO:0000256" key="6">
    <source>
        <dbReference type="ARBA" id="ARBA00022777"/>
    </source>
</evidence>
<evidence type="ECO:0000313" key="9">
    <source>
        <dbReference type="EMBL" id="TCP16514.1"/>
    </source>
</evidence>
<proteinExistence type="predicted"/>
<sequence length="384" mass="41306">MLNLSAENIQLNATAHSKQEAIQLVANGLISNGNVADGYQQAMLDRETQTSTFLGNGIAIPHGTLETRHLVQQTGVQIYQFPQGVDWEETSQGGQVTKEGESNKAYIVIGIAAKSDEHLGLLRQLTHILADEEIANTLAQTDNLTHFIDLLSGKKTEELPAISSELLSLDLDSISLLTLSAINASKLHERGYVQPSFLQNILANRPLALGDNLFLNDSTEGNLANGIAVARNKEGKTLITISATNYLFVHQLTPLFSLTTRQKITVSPAPQIIDLLSNTAENSTSANTPEQSNHSISRTFTIHNAHGLHARPSAVLVNEAKKYQATIKVQNLDKNSPLVNAKSLMKVVSLGATKGSILRFVAEGNDAEQALEGIEQAIAAGLGE</sequence>
<dbReference type="GO" id="GO:0005886">
    <property type="term" value="C:plasma membrane"/>
    <property type="evidence" value="ECO:0007669"/>
    <property type="project" value="TreeGrafter"/>
</dbReference>